<accession>A0A418Q2Y4</accession>
<dbReference type="SMART" id="SM00421">
    <property type="entry name" value="HTH_LUXR"/>
    <property type="match status" value="1"/>
</dbReference>
<dbReference type="InterPro" id="IPR036388">
    <property type="entry name" value="WH-like_DNA-bd_sf"/>
</dbReference>
<dbReference type="PRINTS" id="PR00038">
    <property type="entry name" value="HTHLUXR"/>
</dbReference>
<dbReference type="InterPro" id="IPR016032">
    <property type="entry name" value="Sig_transdc_resp-reg_C-effctor"/>
</dbReference>
<dbReference type="Proteomes" id="UP000285023">
    <property type="component" value="Unassembled WGS sequence"/>
</dbReference>
<sequence length="220" mass="24908">MLAVETVETRPSNVSALRFGQLSPSPDLHVELVQQNPATLSCWEALDGRARALLNAAGQLVNCGQSLRRIIGEDRDFRAVSGIIQPIDTRYQARFRRLHQPRTSGLMTEVFPMRHDDGHWICRSSTLEAAAGESLFALTIQRASLEQSSEWIEFRDVFDLTNTESQVLGECLRGLTPQAIADCHHLSINTVRTHFRHIYEKLGVNNMQDLQRKLSGYRLR</sequence>
<feature type="domain" description="HTH luxR-type" evidence="4">
    <location>
        <begin position="153"/>
        <end position="218"/>
    </location>
</feature>
<organism evidence="5 6">
    <name type="scientific">Sphingomonas edaphi</name>
    <dbReference type="NCBI Taxonomy" id="2315689"/>
    <lineage>
        <taxon>Bacteria</taxon>
        <taxon>Pseudomonadati</taxon>
        <taxon>Pseudomonadota</taxon>
        <taxon>Alphaproteobacteria</taxon>
        <taxon>Sphingomonadales</taxon>
        <taxon>Sphingomonadaceae</taxon>
        <taxon>Sphingomonas</taxon>
    </lineage>
</organism>
<evidence type="ECO:0000256" key="1">
    <source>
        <dbReference type="ARBA" id="ARBA00023015"/>
    </source>
</evidence>
<protein>
    <submittedName>
        <fullName evidence="5">LuxR family transcriptional regulator</fullName>
    </submittedName>
</protein>
<dbReference type="InterPro" id="IPR000792">
    <property type="entry name" value="Tscrpt_reg_LuxR_C"/>
</dbReference>
<dbReference type="PROSITE" id="PS50043">
    <property type="entry name" value="HTH_LUXR_2"/>
    <property type="match status" value="1"/>
</dbReference>
<dbReference type="PANTHER" id="PTHR44688:SF16">
    <property type="entry name" value="DNA-BINDING TRANSCRIPTIONAL ACTIVATOR DEVR_DOSR"/>
    <property type="match status" value="1"/>
</dbReference>
<evidence type="ECO:0000313" key="5">
    <source>
        <dbReference type="EMBL" id="RIX32211.1"/>
    </source>
</evidence>
<dbReference type="EMBL" id="QXTF01000001">
    <property type="protein sequence ID" value="RIX32211.1"/>
    <property type="molecule type" value="Genomic_DNA"/>
</dbReference>
<keyword evidence="1" id="KW-0805">Transcription regulation</keyword>
<dbReference type="GO" id="GO:0003677">
    <property type="term" value="F:DNA binding"/>
    <property type="evidence" value="ECO:0007669"/>
    <property type="project" value="UniProtKB-KW"/>
</dbReference>
<evidence type="ECO:0000256" key="3">
    <source>
        <dbReference type="ARBA" id="ARBA00023163"/>
    </source>
</evidence>
<evidence type="ECO:0000256" key="2">
    <source>
        <dbReference type="ARBA" id="ARBA00023125"/>
    </source>
</evidence>
<evidence type="ECO:0000313" key="6">
    <source>
        <dbReference type="Proteomes" id="UP000285023"/>
    </source>
</evidence>
<gene>
    <name evidence="5" type="ORF">D3M59_04395</name>
</gene>
<comment type="caution">
    <text evidence="5">The sequence shown here is derived from an EMBL/GenBank/DDBJ whole genome shotgun (WGS) entry which is preliminary data.</text>
</comment>
<dbReference type="SUPFAM" id="SSF46894">
    <property type="entry name" value="C-terminal effector domain of the bipartite response regulators"/>
    <property type="match status" value="1"/>
</dbReference>
<dbReference type="CDD" id="cd06170">
    <property type="entry name" value="LuxR_C_like"/>
    <property type="match status" value="1"/>
</dbReference>
<dbReference type="AlphaFoldDB" id="A0A418Q2Y4"/>
<keyword evidence="6" id="KW-1185">Reference proteome</keyword>
<reference evidence="5 6" key="1">
    <citation type="submission" date="2018-09" db="EMBL/GenBank/DDBJ databases">
        <title>Sphingomonas sp. DAC4.</title>
        <authorList>
            <person name="Seo T."/>
        </authorList>
    </citation>
    <scope>NUCLEOTIDE SEQUENCE [LARGE SCALE GENOMIC DNA]</scope>
    <source>
        <strain evidence="5 6">DAC4</strain>
    </source>
</reference>
<keyword evidence="2" id="KW-0238">DNA-binding</keyword>
<dbReference type="PANTHER" id="PTHR44688">
    <property type="entry name" value="DNA-BINDING TRANSCRIPTIONAL ACTIVATOR DEVR_DOSR"/>
    <property type="match status" value="1"/>
</dbReference>
<dbReference type="OrthoDB" id="7201814at2"/>
<dbReference type="GO" id="GO:0006355">
    <property type="term" value="P:regulation of DNA-templated transcription"/>
    <property type="evidence" value="ECO:0007669"/>
    <property type="project" value="InterPro"/>
</dbReference>
<dbReference type="Gene3D" id="1.10.10.10">
    <property type="entry name" value="Winged helix-like DNA-binding domain superfamily/Winged helix DNA-binding domain"/>
    <property type="match status" value="1"/>
</dbReference>
<dbReference type="RefSeq" id="WP_119531930.1">
    <property type="nucleotide sequence ID" value="NZ_QXTF01000001.1"/>
</dbReference>
<name>A0A418Q2Y4_9SPHN</name>
<dbReference type="Pfam" id="PF00196">
    <property type="entry name" value="GerE"/>
    <property type="match status" value="1"/>
</dbReference>
<keyword evidence="3" id="KW-0804">Transcription</keyword>
<proteinExistence type="predicted"/>
<evidence type="ECO:0000259" key="4">
    <source>
        <dbReference type="PROSITE" id="PS50043"/>
    </source>
</evidence>